<reference evidence="1 2" key="1">
    <citation type="journal article" date="2018" name="Arch. Microbiol.">
        <title>New insights into the metabolic potential of the phototrophic purple bacterium Rhodopila globiformis DSM 161(T) from its draft genome sequence and evidence for a vanadium-dependent nitrogenase.</title>
        <authorList>
            <person name="Imhoff J.F."/>
            <person name="Rahn T."/>
            <person name="Kunzel S."/>
            <person name="Neulinger S.C."/>
        </authorList>
    </citation>
    <scope>NUCLEOTIDE SEQUENCE [LARGE SCALE GENOMIC DNA]</scope>
    <source>
        <strain evidence="1 2">DSM 16996</strain>
    </source>
</reference>
<proteinExistence type="predicted"/>
<name>A0A2S6NBP8_9HYPH</name>
<organism evidence="1 2">
    <name type="scientific">Rhodoblastus sphagnicola</name>
    <dbReference type="NCBI Taxonomy" id="333368"/>
    <lineage>
        <taxon>Bacteria</taxon>
        <taxon>Pseudomonadati</taxon>
        <taxon>Pseudomonadota</taxon>
        <taxon>Alphaproteobacteria</taxon>
        <taxon>Hyphomicrobiales</taxon>
        <taxon>Rhodoblastaceae</taxon>
        <taxon>Rhodoblastus</taxon>
    </lineage>
</organism>
<dbReference type="Proteomes" id="UP000239089">
    <property type="component" value="Unassembled WGS sequence"/>
</dbReference>
<dbReference type="AlphaFoldDB" id="A0A2S6NBP8"/>
<comment type="caution">
    <text evidence="1">The sequence shown here is derived from an EMBL/GenBank/DDBJ whole genome shotgun (WGS) entry which is preliminary data.</text>
</comment>
<sequence>MLACSALAFFAAPVLAQDHGRVRLESGLRAGLATDARSLFAAPLPPGPDFSRSGSRAVSAYAPEQRVRLKQMNFVGDQ</sequence>
<accession>A0A2S6NBP8</accession>
<evidence type="ECO:0000313" key="1">
    <source>
        <dbReference type="EMBL" id="PPQ32021.1"/>
    </source>
</evidence>
<evidence type="ECO:0000313" key="2">
    <source>
        <dbReference type="Proteomes" id="UP000239089"/>
    </source>
</evidence>
<gene>
    <name evidence="1" type="ORF">CCR94_07400</name>
</gene>
<protein>
    <submittedName>
        <fullName evidence="1">Uncharacterized protein</fullName>
    </submittedName>
</protein>
<dbReference type="EMBL" id="NHSJ01000045">
    <property type="protein sequence ID" value="PPQ32021.1"/>
    <property type="molecule type" value="Genomic_DNA"/>
</dbReference>
<keyword evidence="2" id="KW-1185">Reference proteome</keyword>